<keyword evidence="9" id="KW-1185">Reference proteome</keyword>
<evidence type="ECO:0000256" key="6">
    <source>
        <dbReference type="SAM" id="Phobius"/>
    </source>
</evidence>
<feature type="transmembrane region" description="Helical" evidence="6">
    <location>
        <begin position="45"/>
        <end position="66"/>
    </location>
</feature>
<evidence type="ECO:0000256" key="4">
    <source>
        <dbReference type="ARBA" id="ARBA00022989"/>
    </source>
</evidence>
<comment type="caution">
    <text evidence="8">The sequence shown here is derived from an EMBL/GenBank/DDBJ whole genome shotgun (WGS) entry which is preliminary data.</text>
</comment>
<feature type="transmembrane region" description="Helical" evidence="6">
    <location>
        <begin position="20"/>
        <end position="39"/>
    </location>
</feature>
<keyword evidence="4 6" id="KW-1133">Transmembrane helix</keyword>
<evidence type="ECO:0000313" key="9">
    <source>
        <dbReference type="Proteomes" id="UP000252893"/>
    </source>
</evidence>
<proteinExistence type="inferred from homology"/>
<comment type="similarity">
    <text evidence="2">Belongs to the EamA transporter family.</text>
</comment>
<dbReference type="Proteomes" id="UP000252893">
    <property type="component" value="Unassembled WGS sequence"/>
</dbReference>
<sequence>MRNPSPEACSSFSLPRTYAMLVLVSVIWGGTFVAGRFLAGEMPPPLIAALRFLLASITLAIYLLITGTRLPLPNYKQWASLAFLGFFGIFTYNIFFFLGLQSTEASRASLIIAINPAMIAIAASIFLGEQLSKQKILGIFLSLFGAGTVIMSRGELSSSLAVSKGDILILGCVASWVIYSVFSPNLSRILGPFATVTYSIWLGTAMLVVSALFSQPVATIPASIEQLGAAQWISLIYLGAFGSALAYILYYEAIRRVGAMRSGAFIALNPITGVFFGWLLFSETITSSIFAGGIAVIAGICAINWTRK</sequence>
<gene>
    <name evidence="8" type="ORF">DFR47_103214</name>
</gene>
<organism evidence="8 9">
    <name type="scientific">Pseudochrobactrum asaccharolyticum</name>
    <dbReference type="NCBI Taxonomy" id="354351"/>
    <lineage>
        <taxon>Bacteria</taxon>
        <taxon>Pseudomonadati</taxon>
        <taxon>Pseudomonadota</taxon>
        <taxon>Alphaproteobacteria</taxon>
        <taxon>Hyphomicrobiales</taxon>
        <taxon>Brucellaceae</taxon>
        <taxon>Pseudochrobactrum</taxon>
    </lineage>
</organism>
<comment type="subcellular location">
    <subcellularLocation>
        <location evidence="1">Membrane</location>
        <topology evidence="1">Multi-pass membrane protein</topology>
    </subcellularLocation>
</comment>
<dbReference type="InterPro" id="IPR000620">
    <property type="entry name" value="EamA_dom"/>
</dbReference>
<dbReference type="PANTHER" id="PTHR32322">
    <property type="entry name" value="INNER MEMBRANE TRANSPORTER"/>
    <property type="match status" value="1"/>
</dbReference>
<keyword evidence="3 6" id="KW-0812">Transmembrane</keyword>
<feature type="transmembrane region" description="Helical" evidence="6">
    <location>
        <begin position="110"/>
        <end position="129"/>
    </location>
</feature>
<feature type="transmembrane region" description="Helical" evidence="6">
    <location>
        <begin position="189"/>
        <end position="212"/>
    </location>
</feature>
<feature type="transmembrane region" description="Helical" evidence="6">
    <location>
        <begin position="232"/>
        <end position="251"/>
    </location>
</feature>
<feature type="transmembrane region" description="Helical" evidence="6">
    <location>
        <begin position="287"/>
        <end position="306"/>
    </location>
</feature>
<reference evidence="8 9" key="1">
    <citation type="submission" date="2018-06" db="EMBL/GenBank/DDBJ databases">
        <title>Genomic Encyclopedia of Type Strains, Phase IV (KMG-IV): sequencing the most valuable type-strain genomes for metagenomic binning, comparative biology and taxonomic classification.</title>
        <authorList>
            <person name="Goeker M."/>
        </authorList>
    </citation>
    <scope>NUCLEOTIDE SEQUENCE [LARGE SCALE GENOMIC DNA]</scope>
    <source>
        <strain evidence="8 9">DSM 25619</strain>
    </source>
</reference>
<evidence type="ECO:0000256" key="3">
    <source>
        <dbReference type="ARBA" id="ARBA00022692"/>
    </source>
</evidence>
<evidence type="ECO:0000256" key="5">
    <source>
        <dbReference type="ARBA" id="ARBA00023136"/>
    </source>
</evidence>
<feature type="domain" description="EamA" evidence="7">
    <location>
        <begin position="18"/>
        <end position="148"/>
    </location>
</feature>
<dbReference type="RefSeq" id="WP_210207290.1">
    <property type="nucleotide sequence ID" value="NZ_JBHEEG010000004.1"/>
</dbReference>
<dbReference type="InterPro" id="IPR050638">
    <property type="entry name" value="AA-Vitamin_Transporters"/>
</dbReference>
<feature type="transmembrane region" description="Helical" evidence="6">
    <location>
        <begin position="263"/>
        <end position="281"/>
    </location>
</feature>
<accession>A0A366DZW3</accession>
<dbReference type="InterPro" id="IPR037185">
    <property type="entry name" value="EmrE-like"/>
</dbReference>
<dbReference type="Pfam" id="PF00892">
    <property type="entry name" value="EamA"/>
    <property type="match status" value="2"/>
</dbReference>
<feature type="transmembrane region" description="Helical" evidence="6">
    <location>
        <begin position="136"/>
        <end position="154"/>
    </location>
</feature>
<dbReference type="AlphaFoldDB" id="A0A366DZW3"/>
<feature type="transmembrane region" description="Helical" evidence="6">
    <location>
        <begin position="160"/>
        <end position="182"/>
    </location>
</feature>
<dbReference type="PANTHER" id="PTHR32322:SF2">
    <property type="entry name" value="EAMA DOMAIN-CONTAINING PROTEIN"/>
    <property type="match status" value="1"/>
</dbReference>
<evidence type="ECO:0000313" key="8">
    <source>
        <dbReference type="EMBL" id="RBO95650.1"/>
    </source>
</evidence>
<keyword evidence="5 6" id="KW-0472">Membrane</keyword>
<dbReference type="GO" id="GO:0016020">
    <property type="term" value="C:membrane"/>
    <property type="evidence" value="ECO:0007669"/>
    <property type="project" value="UniProtKB-SubCell"/>
</dbReference>
<evidence type="ECO:0000256" key="2">
    <source>
        <dbReference type="ARBA" id="ARBA00007362"/>
    </source>
</evidence>
<name>A0A366DZW3_9HYPH</name>
<feature type="domain" description="EamA" evidence="7">
    <location>
        <begin position="164"/>
        <end position="304"/>
    </location>
</feature>
<dbReference type="Gene3D" id="1.10.3730.20">
    <property type="match status" value="1"/>
</dbReference>
<dbReference type="EMBL" id="QNRH01000003">
    <property type="protein sequence ID" value="RBO95650.1"/>
    <property type="molecule type" value="Genomic_DNA"/>
</dbReference>
<evidence type="ECO:0000256" key="1">
    <source>
        <dbReference type="ARBA" id="ARBA00004141"/>
    </source>
</evidence>
<feature type="transmembrane region" description="Helical" evidence="6">
    <location>
        <begin position="78"/>
        <end position="98"/>
    </location>
</feature>
<evidence type="ECO:0000259" key="7">
    <source>
        <dbReference type="Pfam" id="PF00892"/>
    </source>
</evidence>
<protein>
    <submittedName>
        <fullName evidence="8">Threonine/homoserine efflux transporter RhtA</fullName>
    </submittedName>
</protein>
<dbReference type="SUPFAM" id="SSF103481">
    <property type="entry name" value="Multidrug resistance efflux transporter EmrE"/>
    <property type="match status" value="2"/>
</dbReference>